<sequence length="208" mass="23529">MLSIGPDSSCDICFERFGQDLKAAWSIECGHIFCGECIQNIDDPRLCPMCRSPFEHGSCIRLHVDLDLAQGEPSSVDAAALQEARRFKHALASIAETGATEPRLRQLIQDGNNFLNSQPRNSHKDLRNAHRIIAYLYEVKMTSRSQAQVIDTMKEQVTQLRKEKEELEQKLEKQEEIRQYESETAAAVENTLREHCAQAKQAQKAASE</sequence>
<dbReference type="GO" id="GO:0008270">
    <property type="term" value="F:zinc ion binding"/>
    <property type="evidence" value="ECO:0007669"/>
    <property type="project" value="UniProtKB-KW"/>
</dbReference>
<evidence type="ECO:0000256" key="2">
    <source>
        <dbReference type="ARBA" id="ARBA00022771"/>
    </source>
</evidence>
<dbReference type="SMART" id="SM00184">
    <property type="entry name" value="RING"/>
    <property type="match status" value="1"/>
</dbReference>
<keyword evidence="5" id="KW-0175">Coiled coil</keyword>
<dbReference type="Pfam" id="PF14634">
    <property type="entry name" value="zf-RING_5"/>
    <property type="match status" value="1"/>
</dbReference>
<proteinExistence type="predicted"/>
<dbReference type="InterPro" id="IPR013083">
    <property type="entry name" value="Znf_RING/FYVE/PHD"/>
</dbReference>
<gene>
    <name evidence="7" type="ORF">BDN70DRAFT_817650</name>
</gene>
<evidence type="ECO:0000313" key="7">
    <source>
        <dbReference type="EMBL" id="KAF9473174.1"/>
    </source>
</evidence>
<keyword evidence="3" id="KW-0862">Zinc</keyword>
<dbReference type="InterPro" id="IPR017907">
    <property type="entry name" value="Znf_RING_CS"/>
</dbReference>
<dbReference type="SUPFAM" id="SSF57850">
    <property type="entry name" value="RING/U-box"/>
    <property type="match status" value="1"/>
</dbReference>
<dbReference type="Gene3D" id="3.30.40.10">
    <property type="entry name" value="Zinc/RING finger domain, C3HC4 (zinc finger)"/>
    <property type="match status" value="1"/>
</dbReference>
<evidence type="ECO:0000259" key="6">
    <source>
        <dbReference type="PROSITE" id="PS50089"/>
    </source>
</evidence>
<protein>
    <recommendedName>
        <fullName evidence="6">RING-type domain-containing protein</fullName>
    </recommendedName>
</protein>
<evidence type="ECO:0000256" key="5">
    <source>
        <dbReference type="SAM" id="Coils"/>
    </source>
</evidence>
<name>A0A9P5YR68_9AGAR</name>
<dbReference type="AlphaFoldDB" id="A0A9P5YR68"/>
<reference evidence="7" key="1">
    <citation type="submission" date="2020-11" db="EMBL/GenBank/DDBJ databases">
        <authorList>
            <consortium name="DOE Joint Genome Institute"/>
            <person name="Ahrendt S."/>
            <person name="Riley R."/>
            <person name="Andreopoulos W."/>
            <person name="Labutti K."/>
            <person name="Pangilinan J."/>
            <person name="Ruiz-Duenas F.J."/>
            <person name="Barrasa J.M."/>
            <person name="Sanchez-Garcia M."/>
            <person name="Camarero S."/>
            <person name="Miyauchi S."/>
            <person name="Serrano A."/>
            <person name="Linde D."/>
            <person name="Babiker R."/>
            <person name="Drula E."/>
            <person name="Ayuso-Fernandez I."/>
            <person name="Pacheco R."/>
            <person name="Padilla G."/>
            <person name="Ferreira P."/>
            <person name="Barriuso J."/>
            <person name="Kellner H."/>
            <person name="Castanera R."/>
            <person name="Alfaro M."/>
            <person name="Ramirez L."/>
            <person name="Pisabarro A.G."/>
            <person name="Kuo A."/>
            <person name="Tritt A."/>
            <person name="Lipzen A."/>
            <person name="He G."/>
            <person name="Yan M."/>
            <person name="Ng V."/>
            <person name="Cullen D."/>
            <person name="Martin F."/>
            <person name="Rosso M.-N."/>
            <person name="Henrissat B."/>
            <person name="Hibbett D."/>
            <person name="Martinez A.T."/>
            <person name="Grigoriev I.V."/>
        </authorList>
    </citation>
    <scope>NUCLEOTIDE SEQUENCE</scope>
    <source>
        <strain evidence="7">CIRM-BRFM 674</strain>
    </source>
</reference>
<feature type="coiled-coil region" evidence="5">
    <location>
        <begin position="150"/>
        <end position="205"/>
    </location>
</feature>
<keyword evidence="1" id="KW-0479">Metal-binding</keyword>
<dbReference type="Proteomes" id="UP000807469">
    <property type="component" value="Unassembled WGS sequence"/>
</dbReference>
<evidence type="ECO:0000313" key="8">
    <source>
        <dbReference type="Proteomes" id="UP000807469"/>
    </source>
</evidence>
<organism evidence="7 8">
    <name type="scientific">Pholiota conissans</name>
    <dbReference type="NCBI Taxonomy" id="109636"/>
    <lineage>
        <taxon>Eukaryota</taxon>
        <taxon>Fungi</taxon>
        <taxon>Dikarya</taxon>
        <taxon>Basidiomycota</taxon>
        <taxon>Agaricomycotina</taxon>
        <taxon>Agaricomycetes</taxon>
        <taxon>Agaricomycetidae</taxon>
        <taxon>Agaricales</taxon>
        <taxon>Agaricineae</taxon>
        <taxon>Strophariaceae</taxon>
        <taxon>Pholiota</taxon>
    </lineage>
</organism>
<evidence type="ECO:0000256" key="3">
    <source>
        <dbReference type="ARBA" id="ARBA00022833"/>
    </source>
</evidence>
<dbReference type="PROSITE" id="PS50089">
    <property type="entry name" value="ZF_RING_2"/>
    <property type="match status" value="1"/>
</dbReference>
<dbReference type="EMBL" id="MU155464">
    <property type="protein sequence ID" value="KAF9473174.1"/>
    <property type="molecule type" value="Genomic_DNA"/>
</dbReference>
<comment type="caution">
    <text evidence="7">The sequence shown here is derived from an EMBL/GenBank/DDBJ whole genome shotgun (WGS) entry which is preliminary data.</text>
</comment>
<keyword evidence="2 4" id="KW-0863">Zinc-finger</keyword>
<keyword evidence="8" id="KW-1185">Reference proteome</keyword>
<accession>A0A9P5YR68</accession>
<dbReference type="PROSITE" id="PS00518">
    <property type="entry name" value="ZF_RING_1"/>
    <property type="match status" value="1"/>
</dbReference>
<evidence type="ECO:0000256" key="4">
    <source>
        <dbReference type="PROSITE-ProRule" id="PRU00175"/>
    </source>
</evidence>
<dbReference type="OrthoDB" id="6105938at2759"/>
<dbReference type="InterPro" id="IPR001841">
    <property type="entry name" value="Znf_RING"/>
</dbReference>
<feature type="domain" description="RING-type" evidence="6">
    <location>
        <begin position="10"/>
        <end position="51"/>
    </location>
</feature>
<evidence type="ECO:0000256" key="1">
    <source>
        <dbReference type="ARBA" id="ARBA00022723"/>
    </source>
</evidence>